<reference evidence="2" key="1">
    <citation type="journal article" date="2014" name="Int. J. Syst. Evol. Microbiol.">
        <title>Complete genome sequence of Corynebacterium casei LMG S-19264T (=DSM 44701T), isolated from a smear-ripened cheese.</title>
        <authorList>
            <consortium name="US DOE Joint Genome Institute (JGI-PGF)"/>
            <person name="Walter F."/>
            <person name="Albersmeier A."/>
            <person name="Kalinowski J."/>
            <person name="Ruckert C."/>
        </authorList>
    </citation>
    <scope>NUCLEOTIDE SEQUENCE</scope>
    <source>
        <strain evidence="2">JCM 5069</strain>
    </source>
</reference>
<dbReference type="EMBL" id="BNCD01000009">
    <property type="protein sequence ID" value="GHH80422.1"/>
    <property type="molecule type" value="Genomic_DNA"/>
</dbReference>
<dbReference type="Pfam" id="PF00583">
    <property type="entry name" value="Acetyltransf_1"/>
    <property type="match status" value="1"/>
</dbReference>
<feature type="domain" description="N-acetyltransferase" evidence="1">
    <location>
        <begin position="127"/>
        <end position="258"/>
    </location>
</feature>
<reference evidence="2" key="2">
    <citation type="submission" date="2020-09" db="EMBL/GenBank/DDBJ databases">
        <authorList>
            <person name="Sun Q."/>
            <person name="Ohkuma M."/>
        </authorList>
    </citation>
    <scope>NUCLEOTIDE SEQUENCE</scope>
    <source>
        <strain evidence="2">JCM 5069</strain>
    </source>
</reference>
<dbReference type="InterPro" id="IPR000182">
    <property type="entry name" value="GNAT_dom"/>
</dbReference>
<dbReference type="AlphaFoldDB" id="A0A919G907"/>
<name>A0A919G907_9ACTN</name>
<proteinExistence type="predicted"/>
<dbReference type="SUPFAM" id="SSF55729">
    <property type="entry name" value="Acyl-CoA N-acyltransferases (Nat)"/>
    <property type="match status" value="1"/>
</dbReference>
<protein>
    <recommendedName>
        <fullName evidence="1">N-acetyltransferase domain-containing protein</fullName>
    </recommendedName>
</protein>
<evidence type="ECO:0000259" key="1">
    <source>
        <dbReference type="PROSITE" id="PS51186"/>
    </source>
</evidence>
<evidence type="ECO:0000313" key="3">
    <source>
        <dbReference type="Proteomes" id="UP000603708"/>
    </source>
</evidence>
<sequence length="258" mass="27615">MLDTQNDLLRRIAPRYGVVLENLSAGMDGAHVHRAPNDTVLVYTGLPTPLFNTVVSSLPEPDADEMAEAAAFLAGKGAPWSLVVHGVPDPDTARLAIEHGLTVSVREPLMILPPDAQVPSRPVDHEARIRTLSAPDLDLYVDTLAAGNEEPRLGYTPFAGPFVPRIPGTTLHLAEIDGVAVGTGYLDVSGDIAGIWAITTLPAYRRRGVGRLMTEELVRLAREAGASTVFLYASDMGKPIYASVGFRSEEFLTVLVAP</sequence>
<evidence type="ECO:0000313" key="2">
    <source>
        <dbReference type="EMBL" id="GHH80422.1"/>
    </source>
</evidence>
<dbReference type="Gene3D" id="3.40.630.30">
    <property type="match status" value="1"/>
</dbReference>
<organism evidence="2 3">
    <name type="scientific">Streptomyces sulfonofaciens</name>
    <dbReference type="NCBI Taxonomy" id="68272"/>
    <lineage>
        <taxon>Bacteria</taxon>
        <taxon>Bacillati</taxon>
        <taxon>Actinomycetota</taxon>
        <taxon>Actinomycetes</taxon>
        <taxon>Kitasatosporales</taxon>
        <taxon>Streptomycetaceae</taxon>
        <taxon>Streptomyces</taxon>
    </lineage>
</organism>
<dbReference type="Proteomes" id="UP000603708">
    <property type="component" value="Unassembled WGS sequence"/>
</dbReference>
<accession>A0A919G907</accession>
<dbReference type="GO" id="GO:0016747">
    <property type="term" value="F:acyltransferase activity, transferring groups other than amino-acyl groups"/>
    <property type="evidence" value="ECO:0007669"/>
    <property type="project" value="InterPro"/>
</dbReference>
<dbReference type="PROSITE" id="PS51186">
    <property type="entry name" value="GNAT"/>
    <property type="match status" value="1"/>
</dbReference>
<dbReference type="CDD" id="cd04301">
    <property type="entry name" value="NAT_SF"/>
    <property type="match status" value="1"/>
</dbReference>
<gene>
    <name evidence="2" type="ORF">GCM10018793_35600</name>
</gene>
<keyword evidence="3" id="KW-1185">Reference proteome</keyword>
<dbReference type="InterPro" id="IPR016181">
    <property type="entry name" value="Acyl_CoA_acyltransferase"/>
</dbReference>
<comment type="caution">
    <text evidence="2">The sequence shown here is derived from an EMBL/GenBank/DDBJ whole genome shotgun (WGS) entry which is preliminary data.</text>
</comment>